<dbReference type="InParanoid" id="A0A059CV14"/>
<gene>
    <name evidence="1" type="ORF">EUGRSUZ_C03361</name>
</gene>
<organism evidence="1">
    <name type="scientific">Eucalyptus grandis</name>
    <name type="common">Flooded gum</name>
    <dbReference type="NCBI Taxonomy" id="71139"/>
    <lineage>
        <taxon>Eukaryota</taxon>
        <taxon>Viridiplantae</taxon>
        <taxon>Streptophyta</taxon>
        <taxon>Embryophyta</taxon>
        <taxon>Tracheophyta</taxon>
        <taxon>Spermatophyta</taxon>
        <taxon>Magnoliopsida</taxon>
        <taxon>eudicotyledons</taxon>
        <taxon>Gunneridae</taxon>
        <taxon>Pentapetalae</taxon>
        <taxon>rosids</taxon>
        <taxon>malvids</taxon>
        <taxon>Myrtales</taxon>
        <taxon>Myrtaceae</taxon>
        <taxon>Myrtoideae</taxon>
        <taxon>Eucalypteae</taxon>
        <taxon>Eucalyptus</taxon>
    </lineage>
</organism>
<protein>
    <submittedName>
        <fullName evidence="1">Uncharacterized protein</fullName>
    </submittedName>
</protein>
<proteinExistence type="predicted"/>
<sequence>MAEGLVSLIEPPLKRLRRLENLYFDLSEFQCSSSQLSSSLSSSLSSLKFLRIGEFSWSPELGDLRWYPGGCTILILGKWGKKSRCFHLALRADGSGAR</sequence>
<dbReference type="EMBL" id="KK198755">
    <property type="protein sequence ID" value="KCW81996.1"/>
    <property type="molecule type" value="Genomic_DNA"/>
</dbReference>
<reference evidence="1" key="1">
    <citation type="submission" date="2013-07" db="EMBL/GenBank/DDBJ databases">
        <title>The genome of Eucalyptus grandis.</title>
        <authorList>
            <person name="Schmutz J."/>
            <person name="Hayes R."/>
            <person name="Myburg A."/>
            <person name="Tuskan G."/>
            <person name="Grattapaglia D."/>
            <person name="Rokhsar D.S."/>
        </authorList>
    </citation>
    <scope>NUCLEOTIDE SEQUENCE</scope>
    <source>
        <tissue evidence="1">Leaf extractions</tissue>
    </source>
</reference>
<evidence type="ECO:0000313" key="1">
    <source>
        <dbReference type="EMBL" id="KCW81996.1"/>
    </source>
</evidence>
<name>A0A059CV14_EUCGR</name>
<dbReference type="Gramene" id="KCW81996">
    <property type="protein sequence ID" value="KCW81996"/>
    <property type="gene ID" value="EUGRSUZ_C03361"/>
</dbReference>
<dbReference type="AlphaFoldDB" id="A0A059CV14"/>
<accession>A0A059CV14</accession>